<dbReference type="Pfam" id="PF17131">
    <property type="entry name" value="LolA_like"/>
    <property type="match status" value="1"/>
</dbReference>
<dbReference type="InterPro" id="IPR052944">
    <property type="entry name" value="Sporulation_related"/>
</dbReference>
<dbReference type="AlphaFoldDB" id="A0A0L8VE44"/>
<dbReference type="CDD" id="cd16329">
    <property type="entry name" value="LolA_like"/>
    <property type="match status" value="1"/>
</dbReference>
<name>A0A0L8VE44_9BACT</name>
<evidence type="ECO:0000256" key="1">
    <source>
        <dbReference type="ARBA" id="ARBA00022729"/>
    </source>
</evidence>
<keyword evidence="5" id="KW-1185">Reference proteome</keyword>
<dbReference type="PANTHER" id="PTHR37507">
    <property type="entry name" value="SPORULATION PROTEIN YDCC"/>
    <property type="match status" value="1"/>
</dbReference>
<comment type="caution">
    <text evidence="4">The sequence shown here is derived from an EMBL/GenBank/DDBJ whole genome shotgun (WGS) entry which is preliminary data.</text>
</comment>
<dbReference type="PATRIC" id="fig|1409788.3.peg.457"/>
<evidence type="ECO:0000313" key="4">
    <source>
        <dbReference type="EMBL" id="KOH46724.1"/>
    </source>
</evidence>
<evidence type="ECO:0000256" key="2">
    <source>
        <dbReference type="SAM" id="SignalP"/>
    </source>
</evidence>
<dbReference type="RefSeq" id="WP_053179325.1">
    <property type="nucleotide sequence ID" value="NZ_LGIA01000022.1"/>
</dbReference>
<accession>A0A0L8VE44</accession>
<dbReference type="InterPro" id="IPR033399">
    <property type="entry name" value="TP_0789-like"/>
</dbReference>
<feature type="domain" description="Uncharacterized protein TP-0789" evidence="3">
    <location>
        <begin position="65"/>
        <end position="247"/>
    </location>
</feature>
<keyword evidence="1 2" id="KW-0732">Signal</keyword>
<protein>
    <submittedName>
        <fullName evidence="4">Membrane protein</fullName>
    </submittedName>
</protein>
<organism evidence="4 5">
    <name type="scientific">Sunxiuqinia dokdonensis</name>
    <dbReference type="NCBI Taxonomy" id="1409788"/>
    <lineage>
        <taxon>Bacteria</taxon>
        <taxon>Pseudomonadati</taxon>
        <taxon>Bacteroidota</taxon>
        <taxon>Bacteroidia</taxon>
        <taxon>Marinilabiliales</taxon>
        <taxon>Prolixibacteraceae</taxon>
        <taxon>Sunxiuqinia</taxon>
    </lineage>
</organism>
<gene>
    <name evidence="4" type="ORF">NC99_04400</name>
</gene>
<dbReference type="OrthoDB" id="9803781at2"/>
<dbReference type="PANTHER" id="PTHR37507:SF2">
    <property type="entry name" value="SPORULATION PROTEIN YDCC"/>
    <property type="match status" value="1"/>
</dbReference>
<proteinExistence type="predicted"/>
<dbReference type="STRING" id="1409788.NC99_04400"/>
<dbReference type="Proteomes" id="UP000036958">
    <property type="component" value="Unassembled WGS sequence"/>
</dbReference>
<dbReference type="SUPFAM" id="SSF89392">
    <property type="entry name" value="Prokaryotic lipoproteins and lipoprotein localization factors"/>
    <property type="match status" value="1"/>
</dbReference>
<reference evidence="5" key="1">
    <citation type="submission" date="2015-07" db="EMBL/GenBank/DDBJ databases">
        <title>Genome sequencing of Sunxiuqinia dokdonensis strain SK.</title>
        <authorList>
            <person name="Ahn S."/>
            <person name="Kim B.-C."/>
        </authorList>
    </citation>
    <scope>NUCLEOTIDE SEQUENCE [LARGE SCALE GENOMIC DNA]</scope>
    <source>
        <strain evidence="5">SK</strain>
    </source>
</reference>
<feature type="chain" id="PRO_5005591423" evidence="2">
    <location>
        <begin position="22"/>
        <end position="249"/>
    </location>
</feature>
<dbReference type="InterPro" id="IPR029046">
    <property type="entry name" value="LolA/LolB/LppX"/>
</dbReference>
<dbReference type="EMBL" id="LGIA01000022">
    <property type="protein sequence ID" value="KOH46724.1"/>
    <property type="molecule type" value="Genomic_DNA"/>
</dbReference>
<sequence>MKTKILTTILLFAAFALGAYAQDAKEIVRQADEKFRGKSSQGEMTMIIERPTWNRTVSMKSWSLGNEYSLIYITAPAKEKGQVFLKREEEMWNWVPNIERMIKIPPSMMMQSWMGSDFTNDDLVRESSIVTDYTHEIIGEETINGYESYQIELTPLPDAPVVWGKVLMWISKEEDYWLRSEFYDEDGVLVNTEILSDIKKMDDRMMPTRMEMIPADEEGHKTIMIYDKIEFDIKIDESFFSQQNMKRLR</sequence>
<evidence type="ECO:0000313" key="5">
    <source>
        <dbReference type="Proteomes" id="UP000036958"/>
    </source>
</evidence>
<feature type="signal peptide" evidence="2">
    <location>
        <begin position="1"/>
        <end position="21"/>
    </location>
</feature>
<evidence type="ECO:0000259" key="3">
    <source>
        <dbReference type="Pfam" id="PF17131"/>
    </source>
</evidence>
<dbReference type="Gene3D" id="2.50.20.10">
    <property type="entry name" value="Lipoprotein localisation LolA/LolB/LppX"/>
    <property type="match status" value="1"/>
</dbReference>